<sequence length="99" mass="10882">MTDTVQPVVPVFPDFRRHIAVPQAGGAQSRPFAHFFRAPPERVVAVIPLLAARRQYPDKLVLAVPPELGELSAVAFLPQLHRGHPPGLIILEQVLTQLP</sequence>
<comment type="caution">
    <text evidence="1">The sequence shown here is derived from an EMBL/GenBank/DDBJ whole genome shotgun (WGS) entry which is preliminary data.</text>
</comment>
<reference evidence="1 2" key="1">
    <citation type="journal article" date="2017" name="Nat. Microbiol.">
        <title>Natural product diversity associated with the nematode symbionts Photorhabdus and Xenorhabdus.</title>
        <authorList>
            <person name="Tobias N.J."/>
            <person name="Wolff H."/>
            <person name="Djahanschiri B."/>
            <person name="Grundmann F."/>
            <person name="Kronenwerth M."/>
            <person name="Shi Y.M."/>
            <person name="Simonyi S."/>
            <person name="Grun P."/>
            <person name="Shapiro-Ilan D."/>
            <person name="Pidot S.J."/>
            <person name="Stinear T.P."/>
            <person name="Ebersberger I."/>
            <person name="Bode H.B."/>
        </authorList>
    </citation>
    <scope>NUCLEOTIDE SEQUENCE [LARGE SCALE GENOMIC DNA]</scope>
    <source>
        <strain evidence="1 2">DSM 17902</strain>
    </source>
</reference>
<gene>
    <name evidence="1" type="ORF">Xmir_04427</name>
</gene>
<dbReference type="Proteomes" id="UP000221980">
    <property type="component" value="Unassembled WGS sequence"/>
</dbReference>
<evidence type="ECO:0000313" key="2">
    <source>
        <dbReference type="Proteomes" id="UP000221980"/>
    </source>
</evidence>
<keyword evidence="2" id="KW-1185">Reference proteome</keyword>
<organism evidence="1 2">
    <name type="scientific">Xenorhabdus miraniensis</name>
    <dbReference type="NCBI Taxonomy" id="351674"/>
    <lineage>
        <taxon>Bacteria</taxon>
        <taxon>Pseudomonadati</taxon>
        <taxon>Pseudomonadota</taxon>
        <taxon>Gammaproteobacteria</taxon>
        <taxon>Enterobacterales</taxon>
        <taxon>Morganellaceae</taxon>
        <taxon>Xenorhabdus</taxon>
    </lineage>
</organism>
<dbReference type="EMBL" id="NITZ01000095">
    <property type="protein sequence ID" value="PHM39373.1"/>
    <property type="molecule type" value="Genomic_DNA"/>
</dbReference>
<protein>
    <submittedName>
        <fullName evidence="1">Uncharacterized protein</fullName>
    </submittedName>
</protein>
<accession>A0A2D0J743</accession>
<dbReference type="AlphaFoldDB" id="A0A2D0J743"/>
<name>A0A2D0J743_9GAMM</name>
<evidence type="ECO:0000313" key="1">
    <source>
        <dbReference type="EMBL" id="PHM39373.1"/>
    </source>
</evidence>
<proteinExistence type="predicted"/>